<dbReference type="Pfam" id="PF09588">
    <property type="entry name" value="YqaJ"/>
    <property type="match status" value="1"/>
</dbReference>
<dbReference type="PIRSF" id="PIRSF028503">
    <property type="entry name" value="UCP028503"/>
    <property type="match status" value="1"/>
</dbReference>
<keyword evidence="3" id="KW-0378">Hydrolase</keyword>
<dbReference type="SUPFAM" id="SSF52980">
    <property type="entry name" value="Restriction endonuclease-like"/>
    <property type="match status" value="1"/>
</dbReference>
<dbReference type="GeneID" id="17699615"/>
<dbReference type="GO" id="GO:0004519">
    <property type="term" value="F:endonuclease activity"/>
    <property type="evidence" value="ECO:0007669"/>
    <property type="project" value="UniProtKB-KW"/>
</dbReference>
<dbReference type="RefSeq" id="YP_008853828.1">
    <property type="nucleotide sequence ID" value="NC_022915.1"/>
</dbReference>
<dbReference type="Gene3D" id="3.90.320.10">
    <property type="match status" value="1"/>
</dbReference>
<accession>U6C712</accession>
<evidence type="ECO:0000313" key="4">
    <source>
        <dbReference type="Proteomes" id="UP000017866"/>
    </source>
</evidence>
<feature type="domain" description="YqaJ viral recombinase" evidence="2">
    <location>
        <begin position="12"/>
        <end position="148"/>
    </location>
</feature>
<sequence>MKILQFQQGTPEWAAHRHTALNASDAPVMLGISPYRTRSALLHERATGIVDAEIDPAVLRIFAEGHRAEALARPLAEKIIGEELYPMAGTDGRYSASFDGLTLLEDTGFEHKSLNESLRYPHWDEANGDHLPDHYRAQMEQQCMVSGSERILFMASSWTDDGTLIEERHCWYMPDPAMRASIVAGWAQFEKDVAAYMLPEATPVIVAEAAQALPAVSVQISGQIDVRENFKVFEVALRDFLDNKLIREPETDQDFANLDQQIKAMKKAEEMLNAAETMMLAQIQSVDEAKRQKDMLAKLVRDNRLMAEKLLDSEKTRRRAEKVEAARKAFAAHVATLQSEISDVRLEIPVPDFAGAIKGLKTLVSTQDKIDTALANGKIAADQQAADLRTKLGWIDTNAAEHRALLADLQQLVAKPFDDFTLAITVRVEAHKKAEEARLEAERARIRAEEAARLEREHLIRAEQEAQASIAEARAADALPAPLLDDLSKLAADARVEAVAEIDANTAINAAQRSAAVPTLRLGQINERLAPIAMTADGLASLDFPHAATDKAAKLYHEHDFPRICAALIQHIQAAAKATRHQGDTDLPARAA</sequence>
<keyword evidence="1" id="KW-0175">Coiled coil</keyword>
<evidence type="ECO:0000259" key="2">
    <source>
        <dbReference type="Pfam" id="PF09588"/>
    </source>
</evidence>
<dbReference type="InterPro" id="IPR011604">
    <property type="entry name" value="PDDEXK-like_dom_sf"/>
</dbReference>
<organism evidence="3 4">
    <name type="scientific">Ralstonia phage RSK1</name>
    <dbReference type="NCBI Taxonomy" id="1417599"/>
    <lineage>
        <taxon>Viruses</taxon>
        <taxon>Duplodnaviria</taxon>
        <taxon>Heunggongvirae</taxon>
        <taxon>Uroviricota</taxon>
        <taxon>Caudoviricetes</taxon>
        <taxon>Firingavirus</taxon>
        <taxon>Firingavirus RSK1</taxon>
    </lineage>
</organism>
<keyword evidence="3" id="KW-0255">Endonuclease</keyword>
<dbReference type="EMBL" id="AB863625">
    <property type="protein sequence ID" value="BAO04708.1"/>
    <property type="molecule type" value="Genomic_DNA"/>
</dbReference>
<protein>
    <submittedName>
        <fullName evidence="3">Putative phage-type endonuclease</fullName>
    </submittedName>
</protein>
<feature type="coiled-coil region" evidence="1">
    <location>
        <begin position="427"/>
        <end position="454"/>
    </location>
</feature>
<reference evidence="3 4" key="1">
    <citation type="submission" date="2013-11" db="EMBL/GenBank/DDBJ databases">
        <title>Dynamic genome rearrangements of T7-like phages that infect Ralstonia solanacearum.</title>
        <authorList>
            <person name="Kotera S."/>
            <person name="Fujiwara A."/>
            <person name="Kawasaki T."/>
            <person name="Fujie M."/>
            <person name="Yamada T."/>
        </authorList>
    </citation>
    <scope>NUCLEOTIDE SEQUENCE [LARGE SCALE GENOMIC DNA]</scope>
</reference>
<dbReference type="InterPro" id="IPR019080">
    <property type="entry name" value="YqaJ_viral_recombinase"/>
</dbReference>
<evidence type="ECO:0000256" key="1">
    <source>
        <dbReference type="SAM" id="Coils"/>
    </source>
</evidence>
<dbReference type="KEGG" id="vg:17699615"/>
<proteinExistence type="predicted"/>
<name>U6C712_9CAUD</name>
<dbReference type="InterPro" id="IPR016889">
    <property type="entry name" value="UCP028503"/>
</dbReference>
<dbReference type="InterPro" id="IPR011335">
    <property type="entry name" value="Restrct_endonuc-II-like"/>
</dbReference>
<keyword evidence="3" id="KW-0540">Nuclease</keyword>
<dbReference type="Proteomes" id="UP000017866">
    <property type="component" value="Segment"/>
</dbReference>
<evidence type="ECO:0000313" key="3">
    <source>
        <dbReference type="EMBL" id="BAO04708.1"/>
    </source>
</evidence>
<keyword evidence="4" id="KW-1185">Reference proteome</keyword>